<dbReference type="SUPFAM" id="SSF51679">
    <property type="entry name" value="Bacterial luciferase-like"/>
    <property type="match status" value="1"/>
</dbReference>
<organism evidence="6 7">
    <name type="scientific">Haloactinopolyspora alba</name>
    <dbReference type="NCBI Taxonomy" id="648780"/>
    <lineage>
        <taxon>Bacteria</taxon>
        <taxon>Bacillati</taxon>
        <taxon>Actinomycetota</taxon>
        <taxon>Actinomycetes</taxon>
        <taxon>Jiangellales</taxon>
        <taxon>Jiangellaceae</taxon>
        <taxon>Haloactinopolyspora</taxon>
    </lineage>
</organism>
<gene>
    <name evidence="6" type="ORF">CLV30_11065</name>
</gene>
<keyword evidence="7" id="KW-1185">Reference proteome</keyword>
<dbReference type="OrthoDB" id="9775082at2"/>
<dbReference type="GO" id="GO:0046306">
    <property type="term" value="P:alkanesulfonate catabolic process"/>
    <property type="evidence" value="ECO:0007669"/>
    <property type="project" value="TreeGrafter"/>
</dbReference>
<evidence type="ECO:0000256" key="3">
    <source>
        <dbReference type="ARBA" id="ARBA00023002"/>
    </source>
</evidence>
<dbReference type="Proteomes" id="UP000243528">
    <property type="component" value="Unassembled WGS sequence"/>
</dbReference>
<dbReference type="Pfam" id="PF00296">
    <property type="entry name" value="Bac_luciferase"/>
    <property type="match status" value="1"/>
</dbReference>
<dbReference type="InterPro" id="IPR036661">
    <property type="entry name" value="Luciferase-like_sf"/>
</dbReference>
<accession>A0A2P8DYW4</accession>
<keyword evidence="4 6" id="KW-0503">Monooxygenase</keyword>
<evidence type="ECO:0000256" key="4">
    <source>
        <dbReference type="ARBA" id="ARBA00023033"/>
    </source>
</evidence>
<evidence type="ECO:0000259" key="5">
    <source>
        <dbReference type="Pfam" id="PF00296"/>
    </source>
</evidence>
<keyword evidence="3" id="KW-0560">Oxidoreductase</keyword>
<evidence type="ECO:0000313" key="7">
    <source>
        <dbReference type="Proteomes" id="UP000243528"/>
    </source>
</evidence>
<dbReference type="PANTHER" id="PTHR42847:SF4">
    <property type="entry name" value="ALKANESULFONATE MONOOXYGENASE-RELATED"/>
    <property type="match status" value="1"/>
</dbReference>
<sequence length="301" mass="31971">MTSDNAGPIRFGLDVPTFAGPGADPVGDARQAERLGFDFVSASDHPCGTDPTYETWTMLTWIAAGTSRIGIATRVLSVPLRAPAMVAKMAATLDDLADGRLILGLGGGSADDEIRGFGLRVPTARGKVDGLAEAVQLIRGLWSRSSITFDGTHHITDRAELEPKPVRDIPIWLGTFGPRALAVTGRLADGWMPSLSHAPPDRVGALRERVLAAAAEAGRRPHEITCAYNVEVRLLDGPEPRPDTSPTVVSGTSQAVAERLLEFVALGFTVLNVKPVGPDRRGQVERLGREVLPAVRAAAVR</sequence>
<dbReference type="RefSeq" id="WP_106537943.1">
    <property type="nucleotide sequence ID" value="NZ_PYGE01000010.1"/>
</dbReference>
<dbReference type="PANTHER" id="PTHR42847">
    <property type="entry name" value="ALKANESULFONATE MONOOXYGENASE"/>
    <property type="match status" value="1"/>
</dbReference>
<protein>
    <submittedName>
        <fullName evidence="6">Luciferase-like monooxygenase</fullName>
    </submittedName>
</protein>
<keyword evidence="1" id="KW-0285">Flavoprotein</keyword>
<dbReference type="InterPro" id="IPR011251">
    <property type="entry name" value="Luciferase-like_dom"/>
</dbReference>
<keyword evidence="2" id="KW-0288">FMN</keyword>
<dbReference type="GO" id="GO:0008726">
    <property type="term" value="F:alkanesulfonate monooxygenase activity"/>
    <property type="evidence" value="ECO:0007669"/>
    <property type="project" value="TreeGrafter"/>
</dbReference>
<name>A0A2P8DYW4_9ACTN</name>
<evidence type="ECO:0000256" key="2">
    <source>
        <dbReference type="ARBA" id="ARBA00022643"/>
    </source>
</evidence>
<proteinExistence type="predicted"/>
<dbReference type="AlphaFoldDB" id="A0A2P8DYW4"/>
<dbReference type="Gene3D" id="3.20.20.30">
    <property type="entry name" value="Luciferase-like domain"/>
    <property type="match status" value="1"/>
</dbReference>
<dbReference type="EMBL" id="PYGE01000010">
    <property type="protein sequence ID" value="PSL02412.1"/>
    <property type="molecule type" value="Genomic_DNA"/>
</dbReference>
<reference evidence="6 7" key="1">
    <citation type="submission" date="2018-03" db="EMBL/GenBank/DDBJ databases">
        <title>Genomic Encyclopedia of Archaeal and Bacterial Type Strains, Phase II (KMG-II): from individual species to whole genera.</title>
        <authorList>
            <person name="Goeker M."/>
        </authorList>
    </citation>
    <scope>NUCLEOTIDE SEQUENCE [LARGE SCALE GENOMIC DNA]</scope>
    <source>
        <strain evidence="6 7">DSM 45211</strain>
    </source>
</reference>
<evidence type="ECO:0000256" key="1">
    <source>
        <dbReference type="ARBA" id="ARBA00022630"/>
    </source>
</evidence>
<feature type="domain" description="Luciferase-like" evidence="5">
    <location>
        <begin position="29"/>
        <end position="232"/>
    </location>
</feature>
<dbReference type="InterPro" id="IPR050172">
    <property type="entry name" value="SsuD_RutA_monooxygenase"/>
</dbReference>
<comment type="caution">
    <text evidence="6">The sequence shown here is derived from an EMBL/GenBank/DDBJ whole genome shotgun (WGS) entry which is preliminary data.</text>
</comment>
<evidence type="ECO:0000313" key="6">
    <source>
        <dbReference type="EMBL" id="PSL02412.1"/>
    </source>
</evidence>